<feature type="compositionally biased region" description="Gly residues" evidence="1">
    <location>
        <begin position="307"/>
        <end position="336"/>
    </location>
</feature>
<feature type="region of interest" description="Disordered" evidence="1">
    <location>
        <begin position="263"/>
        <end position="337"/>
    </location>
</feature>
<protein>
    <recommendedName>
        <fullName evidence="4">C3H1-type domain-containing protein</fullName>
    </recommendedName>
</protein>
<feature type="region of interest" description="Disordered" evidence="1">
    <location>
        <begin position="27"/>
        <end position="80"/>
    </location>
</feature>
<keyword evidence="3" id="KW-1185">Reference proteome</keyword>
<feature type="compositionally biased region" description="Low complexity" evidence="1">
    <location>
        <begin position="211"/>
        <end position="233"/>
    </location>
</feature>
<dbReference type="EMBL" id="CAUYUJ010011225">
    <property type="protein sequence ID" value="CAK0831370.1"/>
    <property type="molecule type" value="Genomic_DNA"/>
</dbReference>
<evidence type="ECO:0008006" key="4">
    <source>
        <dbReference type="Google" id="ProtNLM"/>
    </source>
</evidence>
<feature type="compositionally biased region" description="Gly residues" evidence="1">
    <location>
        <begin position="54"/>
        <end position="69"/>
    </location>
</feature>
<feature type="compositionally biased region" description="Basic and acidic residues" evidence="1">
    <location>
        <begin position="37"/>
        <end position="52"/>
    </location>
</feature>
<evidence type="ECO:0000313" key="2">
    <source>
        <dbReference type="EMBL" id="CAK0831370.1"/>
    </source>
</evidence>
<accession>A0ABN9SI34</accession>
<feature type="compositionally biased region" description="Basic and acidic residues" evidence="1">
    <location>
        <begin position="150"/>
        <end position="162"/>
    </location>
</feature>
<proteinExistence type="predicted"/>
<organism evidence="2 3">
    <name type="scientific">Prorocentrum cordatum</name>
    <dbReference type="NCBI Taxonomy" id="2364126"/>
    <lineage>
        <taxon>Eukaryota</taxon>
        <taxon>Sar</taxon>
        <taxon>Alveolata</taxon>
        <taxon>Dinophyceae</taxon>
        <taxon>Prorocentrales</taxon>
        <taxon>Prorocentraceae</taxon>
        <taxon>Prorocentrum</taxon>
    </lineage>
</organism>
<evidence type="ECO:0000313" key="3">
    <source>
        <dbReference type="Proteomes" id="UP001189429"/>
    </source>
</evidence>
<feature type="region of interest" description="Disordered" evidence="1">
    <location>
        <begin position="123"/>
        <end position="244"/>
    </location>
</feature>
<evidence type="ECO:0000256" key="1">
    <source>
        <dbReference type="SAM" id="MobiDB-lite"/>
    </source>
</evidence>
<gene>
    <name evidence="2" type="ORF">PCOR1329_LOCUS29697</name>
</gene>
<sequence>MCPMVMDGMECDQDECMFAHTQEELRPADPAGGALEPAEHREPRGELERPGEEAVGGSGPVVRGNGGPALGHAQVAADDDEDDDFCFESPADGFKRGQTEDPLALCVRVMRVKNTFITIDEEEEDTEDKDVDRQHRRPLRSRSAPALARQRSEAPRPQRRPEQAAASQGADKGRGSAELPGLQPSASLPGLQPAARPHLPPTMGPPQQAKAPSLRAPRPASPRGPGAAAWPRLGGEGRVLPPQESASALGALHMGYGMAAPREPTAPWGDGGPCWWQKGHGAQREEGDGALLGGGRLHPRRQRGTPHSGGSGGSGGQSGSGGYSDAGSGSSAGSGDGLPYHFAGGGALRGGPPSGKLGEPVFIQPSWGGFAPGGQAVPGLEMRQAWTGLSAFTTGRCPVYTVAPAPSLSLLRCLGEQGGSGR</sequence>
<reference evidence="2" key="1">
    <citation type="submission" date="2023-10" db="EMBL/GenBank/DDBJ databases">
        <authorList>
            <person name="Chen Y."/>
            <person name="Shah S."/>
            <person name="Dougan E. K."/>
            <person name="Thang M."/>
            <person name="Chan C."/>
        </authorList>
    </citation>
    <scope>NUCLEOTIDE SEQUENCE [LARGE SCALE GENOMIC DNA]</scope>
</reference>
<dbReference type="Proteomes" id="UP001189429">
    <property type="component" value="Unassembled WGS sequence"/>
</dbReference>
<name>A0ABN9SI34_9DINO</name>
<comment type="caution">
    <text evidence="2">The sequence shown here is derived from an EMBL/GenBank/DDBJ whole genome shotgun (WGS) entry which is preliminary data.</text>
</comment>